<evidence type="ECO:0000313" key="1">
    <source>
        <dbReference type="EMBL" id="POZ80446.1"/>
    </source>
</evidence>
<reference evidence="1 2" key="1">
    <citation type="submission" date="2018-01" db="EMBL/GenBank/DDBJ databases">
        <title>Successful Treatment of Persistent Burkholderia cepacia Bacteremia with Ceftazidime-Avibactam.</title>
        <authorList>
            <person name="Tamma P."/>
            <person name="Fan Y."/>
            <person name="Bergman Y."/>
            <person name="Sick-Samuels A."/>
            <person name="Hsu A."/>
            <person name="Timp W."/>
            <person name="Simner P."/>
        </authorList>
    </citation>
    <scope>NUCLEOTIDE SEQUENCE [LARGE SCALE GENOMIC DNA]</scope>
    <source>
        <strain evidence="1 2">170816</strain>
    </source>
</reference>
<evidence type="ECO:0008006" key="3">
    <source>
        <dbReference type="Google" id="ProtNLM"/>
    </source>
</evidence>
<sequence>MTRRASTRRRPRGQLAKRLLLPMPRDEIEKMSLQYHSALEAIRMRQGSAFGMRILLQMIMLTGFIDEARRQEIRVEVLVAAERGIQAAFDRGEREDLWTFDEQTDELVSMLLAWHDDQLRTAPLAVLLEAIERMDRLIDGKSFERPPTRFTP</sequence>
<name>A0A2S5DMX2_9BURK</name>
<gene>
    <name evidence="1" type="ORF">C3743_39125</name>
</gene>
<evidence type="ECO:0000313" key="2">
    <source>
        <dbReference type="Proteomes" id="UP000238655"/>
    </source>
</evidence>
<dbReference type="Proteomes" id="UP000238655">
    <property type="component" value="Unassembled WGS sequence"/>
</dbReference>
<proteinExistence type="predicted"/>
<dbReference type="EMBL" id="PQVP01000004">
    <property type="protein sequence ID" value="POZ80446.1"/>
    <property type="molecule type" value="Genomic_DNA"/>
</dbReference>
<organism evidence="1 2">
    <name type="scientific">Burkholderia contaminans</name>
    <dbReference type="NCBI Taxonomy" id="488447"/>
    <lineage>
        <taxon>Bacteria</taxon>
        <taxon>Pseudomonadati</taxon>
        <taxon>Pseudomonadota</taxon>
        <taxon>Betaproteobacteria</taxon>
        <taxon>Burkholderiales</taxon>
        <taxon>Burkholderiaceae</taxon>
        <taxon>Burkholderia</taxon>
        <taxon>Burkholderia cepacia complex</taxon>
    </lineage>
</organism>
<accession>A0A2S5DMX2</accession>
<comment type="caution">
    <text evidence="1">The sequence shown here is derived from an EMBL/GenBank/DDBJ whole genome shotgun (WGS) entry which is preliminary data.</text>
</comment>
<dbReference type="AlphaFoldDB" id="A0A2S5DMX2"/>
<protein>
    <recommendedName>
        <fullName evidence="3">Fis family transcriptional regulator</fullName>
    </recommendedName>
</protein>